<keyword evidence="3" id="KW-1185">Reference proteome</keyword>
<feature type="compositionally biased region" description="Polar residues" evidence="1">
    <location>
        <begin position="15"/>
        <end position="29"/>
    </location>
</feature>
<gene>
    <name evidence="2" type="ORF">BPAE_0125g00120</name>
</gene>
<proteinExistence type="predicted"/>
<organism evidence="2 3">
    <name type="scientific">Botrytis paeoniae</name>
    <dbReference type="NCBI Taxonomy" id="278948"/>
    <lineage>
        <taxon>Eukaryota</taxon>
        <taxon>Fungi</taxon>
        <taxon>Dikarya</taxon>
        <taxon>Ascomycota</taxon>
        <taxon>Pezizomycotina</taxon>
        <taxon>Leotiomycetes</taxon>
        <taxon>Helotiales</taxon>
        <taxon>Sclerotiniaceae</taxon>
        <taxon>Botrytis</taxon>
    </lineage>
</organism>
<evidence type="ECO:0000256" key="1">
    <source>
        <dbReference type="SAM" id="MobiDB-lite"/>
    </source>
</evidence>
<protein>
    <submittedName>
        <fullName evidence="2">Uncharacterized protein</fullName>
    </submittedName>
</protein>
<dbReference type="EMBL" id="PQXI01000125">
    <property type="protein sequence ID" value="TGO23659.1"/>
    <property type="molecule type" value="Genomic_DNA"/>
</dbReference>
<comment type="caution">
    <text evidence="2">The sequence shown here is derived from an EMBL/GenBank/DDBJ whole genome shotgun (WGS) entry which is preliminary data.</text>
</comment>
<feature type="region of interest" description="Disordered" evidence="1">
    <location>
        <begin position="11"/>
        <end position="44"/>
    </location>
</feature>
<reference evidence="2 3" key="1">
    <citation type="submission" date="2017-12" db="EMBL/GenBank/DDBJ databases">
        <title>Comparative genomics of Botrytis spp.</title>
        <authorList>
            <person name="Valero-Jimenez C.A."/>
            <person name="Tapia P."/>
            <person name="Veloso J."/>
            <person name="Silva-Moreno E."/>
            <person name="Staats M."/>
            <person name="Valdes J.H."/>
            <person name="Van Kan J.A.L."/>
        </authorList>
    </citation>
    <scope>NUCLEOTIDE SEQUENCE [LARGE SCALE GENOMIC DNA]</scope>
    <source>
        <strain evidence="2 3">Bp0003</strain>
    </source>
</reference>
<sequence>MKLMNRVMLRKKMQQKNSEQLQQDQNTGDVTLDNHEREGDNNGLADNHMLLHYAQGGDLLEESTVSTSTLYLVNLHHGLALHPNNIFPPRVEIWNAIRHIKKWLNQCVSLDSPALTGHQCPEISKLIMPVLPTRVLDVSWVGADGKVYLVHSNGKRQNNTTVSHCWGDANYAPITLYLIELLGLFLTLYQKYSEML</sequence>
<evidence type="ECO:0000313" key="2">
    <source>
        <dbReference type="EMBL" id="TGO23659.1"/>
    </source>
</evidence>
<dbReference type="Proteomes" id="UP000297910">
    <property type="component" value="Unassembled WGS sequence"/>
</dbReference>
<evidence type="ECO:0000313" key="3">
    <source>
        <dbReference type="Proteomes" id="UP000297910"/>
    </source>
</evidence>
<dbReference type="AlphaFoldDB" id="A0A4Z1FKU0"/>
<accession>A0A4Z1FKU0</accession>
<name>A0A4Z1FKU0_9HELO</name>